<dbReference type="PANTHER" id="PTHR30222:SF17">
    <property type="entry name" value="SPERMIDINE_PUTRESCINE-BINDING PERIPLASMIC PROTEIN"/>
    <property type="match status" value="1"/>
</dbReference>
<name>A0A1G8S304_9GAMM</name>
<feature type="binding site" evidence="6">
    <location>
        <position position="326"/>
    </location>
    <ligand>
        <name>spermidine</name>
        <dbReference type="ChEBI" id="CHEBI:57834"/>
    </ligand>
</feature>
<evidence type="ECO:0000313" key="8">
    <source>
        <dbReference type="EMBL" id="SDJ23596.1"/>
    </source>
</evidence>
<dbReference type="SUPFAM" id="SSF53850">
    <property type="entry name" value="Periplasmic binding protein-like II"/>
    <property type="match status" value="1"/>
</dbReference>
<dbReference type="AlphaFoldDB" id="A0A1G8S304"/>
<comment type="subcellular location">
    <subcellularLocation>
        <location evidence="1 5">Periplasm</location>
    </subcellularLocation>
</comment>
<sequence>MLRTLAKTASAALIGLCSLTAHAASDVVYFYNWSEYIPEGLLHEFEQETGIKVIYTTYDSNEAMHAKLKLTGAKGYDLVVPSTYFVAKMRDEGLLQPIDHSKLSNLKHLDPVMLDKAYDPKNQYSIPYVWGATGIGINTDFVDADSINSWKDLWNPKWKSQLMLMNDPREVFHMALRILGYSANSTDEAQIKEAYQLLKKLMPNALVFNSDTPSLPYMAGEVPLGMIWNGSAFEANKNDPAITMIYPKEGAIFWMDNIAIPAGAENVDAAHKLINFLLRPDVAAKVCEEVGYPTPNKTAKEMLDPEFANNPIIFPPAEVIEAGEFQSDVGDAVRLYDKYWQMLRTGN</sequence>
<proteinExistence type="inferred from homology"/>
<dbReference type="OrthoDB" id="9769319at2"/>
<evidence type="ECO:0000256" key="3">
    <source>
        <dbReference type="ARBA" id="ARBA00022729"/>
    </source>
</evidence>
<protein>
    <recommendedName>
        <fullName evidence="5">Putrescine-binding periplasmic protein</fullName>
    </recommendedName>
</protein>
<accession>A0A1G8S304</accession>
<comment type="similarity">
    <text evidence="5">Belongs to the bacterial solute-binding protein PotD/PotF family.</text>
</comment>
<dbReference type="Proteomes" id="UP000199527">
    <property type="component" value="Unassembled WGS sequence"/>
</dbReference>
<dbReference type="PRINTS" id="PR00909">
    <property type="entry name" value="SPERMDNBNDNG"/>
</dbReference>
<dbReference type="PANTHER" id="PTHR30222">
    <property type="entry name" value="SPERMIDINE/PUTRESCINE-BINDING PERIPLASMIC PROTEIN"/>
    <property type="match status" value="1"/>
</dbReference>
<evidence type="ECO:0000256" key="2">
    <source>
        <dbReference type="ARBA" id="ARBA00022448"/>
    </source>
</evidence>
<gene>
    <name evidence="8" type="ORF">SAMN04488540_10656</name>
</gene>
<feature type="chain" id="PRO_5011764382" description="Putrescine-binding periplasmic protein" evidence="7">
    <location>
        <begin position="24"/>
        <end position="347"/>
    </location>
</feature>
<organism evidence="8 9">
    <name type="scientific">Ferrimonas sediminum</name>
    <dbReference type="NCBI Taxonomy" id="718193"/>
    <lineage>
        <taxon>Bacteria</taxon>
        <taxon>Pseudomonadati</taxon>
        <taxon>Pseudomonadota</taxon>
        <taxon>Gammaproteobacteria</taxon>
        <taxon>Alteromonadales</taxon>
        <taxon>Ferrimonadaceae</taxon>
        <taxon>Ferrimonas</taxon>
    </lineage>
</organism>
<dbReference type="PIRSF" id="PIRSF019574">
    <property type="entry name" value="Periplasmic_polyamine_BP"/>
    <property type="match status" value="1"/>
</dbReference>
<evidence type="ECO:0000256" key="5">
    <source>
        <dbReference type="PIRNR" id="PIRNR019574"/>
    </source>
</evidence>
<dbReference type="InterPro" id="IPR006059">
    <property type="entry name" value="SBP"/>
</dbReference>
<evidence type="ECO:0000256" key="6">
    <source>
        <dbReference type="PIRSR" id="PIRSR019574-1"/>
    </source>
</evidence>
<evidence type="ECO:0000256" key="4">
    <source>
        <dbReference type="ARBA" id="ARBA00022764"/>
    </source>
</evidence>
<feature type="binding site" evidence="6">
    <location>
        <position position="84"/>
    </location>
    <ligand>
        <name>spermidine</name>
        <dbReference type="ChEBI" id="CHEBI:57834"/>
    </ligand>
</feature>
<evidence type="ECO:0000256" key="7">
    <source>
        <dbReference type="SAM" id="SignalP"/>
    </source>
</evidence>
<dbReference type="Pfam" id="PF13416">
    <property type="entry name" value="SBP_bac_8"/>
    <property type="match status" value="1"/>
</dbReference>
<dbReference type="InterPro" id="IPR001188">
    <property type="entry name" value="Sperm_putr-bd"/>
</dbReference>
<keyword evidence="3 7" id="KW-0732">Signal</keyword>
<keyword evidence="4 5" id="KW-0574">Periplasm</keyword>
<comment type="function">
    <text evidence="5">Required for the activity of the bacterial periplasmic transport system of putrescine.</text>
</comment>
<evidence type="ECO:0000313" key="9">
    <source>
        <dbReference type="Proteomes" id="UP000199527"/>
    </source>
</evidence>
<evidence type="ECO:0000256" key="1">
    <source>
        <dbReference type="ARBA" id="ARBA00004418"/>
    </source>
</evidence>
<reference evidence="9" key="1">
    <citation type="submission" date="2016-10" db="EMBL/GenBank/DDBJ databases">
        <authorList>
            <person name="Varghese N."/>
            <person name="Submissions S."/>
        </authorList>
    </citation>
    <scope>NUCLEOTIDE SEQUENCE [LARGE SCALE GENOMIC DNA]</scope>
    <source>
        <strain evidence="9">DSM 23317</strain>
    </source>
</reference>
<dbReference type="GO" id="GO:0019808">
    <property type="term" value="F:polyamine binding"/>
    <property type="evidence" value="ECO:0007669"/>
    <property type="project" value="InterPro"/>
</dbReference>
<feature type="signal peptide" evidence="7">
    <location>
        <begin position="1"/>
        <end position="23"/>
    </location>
</feature>
<keyword evidence="2 5" id="KW-0813">Transport</keyword>
<dbReference type="GO" id="GO:0015846">
    <property type="term" value="P:polyamine transport"/>
    <property type="evidence" value="ECO:0007669"/>
    <property type="project" value="InterPro"/>
</dbReference>
<feature type="binding site" evidence="6">
    <location>
        <begin position="167"/>
        <end position="170"/>
    </location>
    <ligand>
        <name>spermidine</name>
        <dbReference type="ChEBI" id="CHEBI:57834"/>
    </ligand>
</feature>
<dbReference type="GO" id="GO:0042597">
    <property type="term" value="C:periplasmic space"/>
    <property type="evidence" value="ECO:0007669"/>
    <property type="project" value="UniProtKB-SubCell"/>
</dbReference>
<dbReference type="EMBL" id="FNEM01000006">
    <property type="protein sequence ID" value="SDJ23596.1"/>
    <property type="molecule type" value="Genomic_DNA"/>
</dbReference>
<dbReference type="Gene3D" id="3.40.190.10">
    <property type="entry name" value="Periplasmic binding protein-like II"/>
    <property type="match status" value="2"/>
</dbReference>
<feature type="binding site" evidence="6">
    <location>
        <position position="35"/>
    </location>
    <ligand>
        <name>spermidine</name>
        <dbReference type="ChEBI" id="CHEBI:57834"/>
    </ligand>
</feature>
<keyword evidence="9" id="KW-1185">Reference proteome</keyword>